<dbReference type="EMBL" id="MU004232">
    <property type="protein sequence ID" value="KAF2671808.1"/>
    <property type="molecule type" value="Genomic_DNA"/>
</dbReference>
<accession>A0A6A6UL61</accession>
<evidence type="ECO:0000313" key="3">
    <source>
        <dbReference type="Proteomes" id="UP000799302"/>
    </source>
</evidence>
<keyword evidence="1" id="KW-0732">Signal</keyword>
<evidence type="ECO:0000313" key="2">
    <source>
        <dbReference type="EMBL" id="KAF2671808.1"/>
    </source>
</evidence>
<organism evidence="2 3">
    <name type="scientific">Microthyrium microscopicum</name>
    <dbReference type="NCBI Taxonomy" id="703497"/>
    <lineage>
        <taxon>Eukaryota</taxon>
        <taxon>Fungi</taxon>
        <taxon>Dikarya</taxon>
        <taxon>Ascomycota</taxon>
        <taxon>Pezizomycotina</taxon>
        <taxon>Dothideomycetes</taxon>
        <taxon>Dothideomycetes incertae sedis</taxon>
        <taxon>Microthyriales</taxon>
        <taxon>Microthyriaceae</taxon>
        <taxon>Microthyrium</taxon>
    </lineage>
</organism>
<name>A0A6A6UL61_9PEZI</name>
<protein>
    <recommendedName>
        <fullName evidence="4">LysM domain-containing protein</fullName>
    </recommendedName>
</protein>
<sequence>MKSYVCAAAAVAALIGMASAGSIGNLPDGPNRPGVMPCNSYWEVESGDTYYSIAQNTGNPTSGKPLIGLNPDKYQTYPNLNVGDLVCTGAARVG</sequence>
<reference evidence="2" key="1">
    <citation type="journal article" date="2020" name="Stud. Mycol.">
        <title>101 Dothideomycetes genomes: a test case for predicting lifestyles and emergence of pathogens.</title>
        <authorList>
            <person name="Haridas S."/>
            <person name="Albert R."/>
            <person name="Binder M."/>
            <person name="Bloem J."/>
            <person name="Labutti K."/>
            <person name="Salamov A."/>
            <person name="Andreopoulos B."/>
            <person name="Baker S."/>
            <person name="Barry K."/>
            <person name="Bills G."/>
            <person name="Bluhm B."/>
            <person name="Cannon C."/>
            <person name="Castanera R."/>
            <person name="Culley D."/>
            <person name="Daum C."/>
            <person name="Ezra D."/>
            <person name="Gonzalez J."/>
            <person name="Henrissat B."/>
            <person name="Kuo A."/>
            <person name="Liang C."/>
            <person name="Lipzen A."/>
            <person name="Lutzoni F."/>
            <person name="Magnuson J."/>
            <person name="Mondo S."/>
            <person name="Nolan M."/>
            <person name="Ohm R."/>
            <person name="Pangilinan J."/>
            <person name="Park H.-J."/>
            <person name="Ramirez L."/>
            <person name="Alfaro M."/>
            <person name="Sun H."/>
            <person name="Tritt A."/>
            <person name="Yoshinaga Y."/>
            <person name="Zwiers L.-H."/>
            <person name="Turgeon B."/>
            <person name="Goodwin S."/>
            <person name="Spatafora J."/>
            <person name="Crous P."/>
            <person name="Grigoriev I."/>
        </authorList>
    </citation>
    <scope>NUCLEOTIDE SEQUENCE</scope>
    <source>
        <strain evidence="2">CBS 115976</strain>
    </source>
</reference>
<keyword evidence="3" id="KW-1185">Reference proteome</keyword>
<proteinExistence type="predicted"/>
<evidence type="ECO:0008006" key="4">
    <source>
        <dbReference type="Google" id="ProtNLM"/>
    </source>
</evidence>
<dbReference type="Gene3D" id="3.10.350.10">
    <property type="entry name" value="LysM domain"/>
    <property type="match status" value="1"/>
</dbReference>
<gene>
    <name evidence="2" type="ORF">BT63DRAFT_452315</name>
</gene>
<feature type="signal peptide" evidence="1">
    <location>
        <begin position="1"/>
        <end position="20"/>
    </location>
</feature>
<feature type="chain" id="PRO_5025572663" description="LysM domain-containing protein" evidence="1">
    <location>
        <begin position="21"/>
        <end position="94"/>
    </location>
</feature>
<dbReference type="AlphaFoldDB" id="A0A6A6UL61"/>
<dbReference type="Proteomes" id="UP000799302">
    <property type="component" value="Unassembled WGS sequence"/>
</dbReference>
<dbReference type="InterPro" id="IPR036779">
    <property type="entry name" value="LysM_dom_sf"/>
</dbReference>
<evidence type="ECO:0000256" key="1">
    <source>
        <dbReference type="SAM" id="SignalP"/>
    </source>
</evidence>